<evidence type="ECO:0000313" key="6">
    <source>
        <dbReference type="EMBL" id="QPC82021.1"/>
    </source>
</evidence>
<reference evidence="6 7" key="1">
    <citation type="submission" date="2020-02" db="EMBL/GenBank/DDBJ databases">
        <authorList>
            <person name="Zheng R.K."/>
            <person name="Sun C.M."/>
        </authorList>
    </citation>
    <scope>NUCLEOTIDE SEQUENCE [LARGE SCALE GENOMIC DNA]</scope>
    <source>
        <strain evidence="7">rifampicinis</strain>
    </source>
</reference>
<dbReference type="GO" id="GO:0043190">
    <property type="term" value="C:ATP-binding cassette (ABC) transporter complex"/>
    <property type="evidence" value="ECO:0007669"/>
    <property type="project" value="InterPro"/>
</dbReference>
<dbReference type="RefSeq" id="WP_195170091.1">
    <property type="nucleotide sequence ID" value="NZ_CP062983.1"/>
</dbReference>
<dbReference type="Gene3D" id="3.10.105.10">
    <property type="entry name" value="Dipeptide-binding Protein, Domain 3"/>
    <property type="match status" value="1"/>
</dbReference>
<dbReference type="CDD" id="cd08504">
    <property type="entry name" value="PBP2_OppA"/>
    <property type="match status" value="1"/>
</dbReference>
<evidence type="ECO:0000256" key="2">
    <source>
        <dbReference type="ARBA" id="ARBA00005695"/>
    </source>
</evidence>
<dbReference type="Pfam" id="PF00496">
    <property type="entry name" value="SBP_bac_5"/>
    <property type="match status" value="1"/>
</dbReference>
<dbReference type="AlphaFoldDB" id="A0A7S8IDY2"/>
<evidence type="ECO:0000259" key="5">
    <source>
        <dbReference type="Pfam" id="PF00496"/>
    </source>
</evidence>
<dbReference type="Gene3D" id="3.40.190.10">
    <property type="entry name" value="Periplasmic binding protein-like II"/>
    <property type="match status" value="1"/>
</dbReference>
<comment type="subcellular location">
    <subcellularLocation>
        <location evidence="1">Cell envelope</location>
    </subcellularLocation>
</comment>
<dbReference type="Proteomes" id="UP000594468">
    <property type="component" value="Chromosome"/>
</dbReference>
<dbReference type="GO" id="GO:0030313">
    <property type="term" value="C:cell envelope"/>
    <property type="evidence" value="ECO:0007669"/>
    <property type="project" value="UniProtKB-SubCell"/>
</dbReference>
<dbReference type="InterPro" id="IPR030678">
    <property type="entry name" value="Peptide/Ni-bd"/>
</dbReference>
<name>A0A7S8IDY2_9CHLR</name>
<dbReference type="GO" id="GO:0015833">
    <property type="term" value="P:peptide transport"/>
    <property type="evidence" value="ECO:0007669"/>
    <property type="project" value="TreeGrafter"/>
</dbReference>
<dbReference type="KEGG" id="pmet:G4Y79_20385"/>
<proteinExistence type="inferred from homology"/>
<dbReference type="SUPFAM" id="SSF53850">
    <property type="entry name" value="Periplasmic binding protein-like II"/>
    <property type="match status" value="1"/>
</dbReference>
<evidence type="ECO:0000313" key="7">
    <source>
        <dbReference type="Proteomes" id="UP000594468"/>
    </source>
</evidence>
<dbReference type="PIRSF" id="PIRSF002741">
    <property type="entry name" value="MppA"/>
    <property type="match status" value="1"/>
</dbReference>
<keyword evidence="3" id="KW-0813">Transport</keyword>
<keyword evidence="7" id="KW-1185">Reference proteome</keyword>
<dbReference type="EMBL" id="CP062983">
    <property type="protein sequence ID" value="QPC82021.1"/>
    <property type="molecule type" value="Genomic_DNA"/>
</dbReference>
<dbReference type="PANTHER" id="PTHR30290">
    <property type="entry name" value="PERIPLASMIC BINDING COMPONENT OF ABC TRANSPORTER"/>
    <property type="match status" value="1"/>
</dbReference>
<evidence type="ECO:0000256" key="4">
    <source>
        <dbReference type="ARBA" id="ARBA00022729"/>
    </source>
</evidence>
<keyword evidence="4" id="KW-0732">Signal</keyword>
<feature type="domain" description="Solute-binding protein family 5" evidence="5">
    <location>
        <begin position="77"/>
        <end position="492"/>
    </location>
</feature>
<gene>
    <name evidence="6" type="ORF">G4Y79_20385</name>
</gene>
<comment type="similarity">
    <text evidence="2">Belongs to the bacterial solute-binding protein 5 family.</text>
</comment>
<dbReference type="PANTHER" id="PTHR30290:SF10">
    <property type="entry name" value="PERIPLASMIC OLIGOPEPTIDE-BINDING PROTEIN-RELATED"/>
    <property type="match status" value="1"/>
</dbReference>
<protein>
    <submittedName>
        <fullName evidence="6">Peptide ABC transporter substrate-binding protein</fullName>
    </submittedName>
</protein>
<dbReference type="InterPro" id="IPR039424">
    <property type="entry name" value="SBP_5"/>
</dbReference>
<organism evidence="6 7">
    <name type="scientific">Phototrophicus methaneseepsis</name>
    <dbReference type="NCBI Taxonomy" id="2710758"/>
    <lineage>
        <taxon>Bacteria</taxon>
        <taxon>Bacillati</taxon>
        <taxon>Chloroflexota</taxon>
        <taxon>Candidatus Thermofontia</taxon>
        <taxon>Phototrophicales</taxon>
        <taxon>Phototrophicaceae</taxon>
        <taxon>Phototrophicus</taxon>
    </lineage>
</organism>
<evidence type="ECO:0000256" key="3">
    <source>
        <dbReference type="ARBA" id="ARBA00022448"/>
    </source>
</evidence>
<dbReference type="FunFam" id="3.10.105.10:FF:000001">
    <property type="entry name" value="Oligopeptide ABC transporter, oligopeptide-binding protein"/>
    <property type="match status" value="1"/>
</dbReference>
<dbReference type="GO" id="GO:0042597">
    <property type="term" value="C:periplasmic space"/>
    <property type="evidence" value="ECO:0007669"/>
    <property type="project" value="UniProtKB-ARBA"/>
</dbReference>
<evidence type="ECO:0000256" key="1">
    <source>
        <dbReference type="ARBA" id="ARBA00004196"/>
    </source>
</evidence>
<sequence>MARYIRSLGVVAVIALLMTALGITSAQDMENVLRTDLGSSDVPTLDPALATDSSSIQIINETYIGLTMLDDETASTEPGIAESWDVTDNGDGTTTYTFNLMQEIPWVKYNAESGEVEQVMDADGNPRYVTAYDLEYGWERTLNPLTGGEYAYVLAPEVIGGADFNFQEVGEDNELTVTRDSVMFAAVDDYTFEVTTDAPKEAQLSIYGMWMARPQPSWVIEEAGELWIEPENFVSYGPFALWEWNHDEFISIVKNPFWPGTDNNPQAQLDGVVFNFLDSVTALAEYEAGNLDDLDEVDSASIPRIQSDPTLSEELVIEDGSCSYYYGMSVNVEPMTNVHLRRALSYAVDRQQIVDEVLQGGQTPASYFTLPSLNAAPQPEYMEEMGYGIGYDPDAAVEELEIAMEEMGVGSVDEIAPVTLLYNTSEGHRRIAEAIRDQWDETLGIEVQLTNQDFGVYLDQRPEFPIWRAGWCFDYPDTNNFLFDVFHSSSTNNDTGYVSEEFDSLVAQAATETDTETRMELYAQAEQLLVFEDAAIIPIYWYSDLELTKPYVDRTYAVDNSEQYENWSMSR</sequence>
<dbReference type="Gene3D" id="3.90.76.10">
    <property type="entry name" value="Dipeptide-binding Protein, Domain 1"/>
    <property type="match status" value="1"/>
</dbReference>
<accession>A0A7S8IDY2</accession>
<dbReference type="InterPro" id="IPR000914">
    <property type="entry name" value="SBP_5_dom"/>
</dbReference>
<dbReference type="GO" id="GO:1904680">
    <property type="term" value="F:peptide transmembrane transporter activity"/>
    <property type="evidence" value="ECO:0007669"/>
    <property type="project" value="TreeGrafter"/>
</dbReference>